<gene>
    <name evidence="1" type="ORF">C7H19_21210</name>
</gene>
<dbReference type="OrthoDB" id="583438at2"/>
<dbReference type="AlphaFoldDB" id="A0A2T1LSB6"/>
<reference evidence="1 2" key="2">
    <citation type="submission" date="2018-03" db="EMBL/GenBank/DDBJ databases">
        <authorList>
            <person name="Keele B.F."/>
        </authorList>
    </citation>
    <scope>NUCLEOTIDE SEQUENCE [LARGE SCALE GENOMIC DNA]</scope>
    <source>
        <strain evidence="1 2">CCALA 016</strain>
    </source>
</reference>
<dbReference type="Proteomes" id="UP000239001">
    <property type="component" value="Unassembled WGS sequence"/>
</dbReference>
<sequence>MKTVPLDTAQQAQATANNFLSNHLGDRFSADQAILNKTGEVWQIPVILAYPVIGSIGQVGEIKISTSSNVIVFHTPIEDMKQVGLKLYESYHDDIQAAFL</sequence>
<protein>
    <submittedName>
        <fullName evidence="1">Uncharacterized protein</fullName>
    </submittedName>
</protein>
<proteinExistence type="predicted"/>
<reference evidence="1 2" key="1">
    <citation type="submission" date="2018-03" db="EMBL/GenBank/DDBJ databases">
        <title>The ancient ancestry and fast evolution of plastids.</title>
        <authorList>
            <person name="Moore K.R."/>
            <person name="Magnabosco C."/>
            <person name="Momper L."/>
            <person name="Gold D.A."/>
            <person name="Bosak T."/>
            <person name="Fournier G.P."/>
        </authorList>
    </citation>
    <scope>NUCLEOTIDE SEQUENCE [LARGE SCALE GENOMIC DNA]</scope>
    <source>
        <strain evidence="1 2">CCALA 016</strain>
    </source>
</reference>
<evidence type="ECO:0000313" key="1">
    <source>
        <dbReference type="EMBL" id="PSF32651.1"/>
    </source>
</evidence>
<evidence type="ECO:0000313" key="2">
    <source>
        <dbReference type="Proteomes" id="UP000239001"/>
    </source>
</evidence>
<comment type="caution">
    <text evidence="1">The sequence shown here is derived from an EMBL/GenBank/DDBJ whole genome shotgun (WGS) entry which is preliminary data.</text>
</comment>
<accession>A0A2T1LSB6</accession>
<organism evidence="1 2">
    <name type="scientific">Aphanothece hegewaldii CCALA 016</name>
    <dbReference type="NCBI Taxonomy" id="2107694"/>
    <lineage>
        <taxon>Bacteria</taxon>
        <taxon>Bacillati</taxon>
        <taxon>Cyanobacteriota</taxon>
        <taxon>Cyanophyceae</taxon>
        <taxon>Oscillatoriophycideae</taxon>
        <taxon>Chroococcales</taxon>
        <taxon>Aphanothecaceae</taxon>
        <taxon>Aphanothece</taxon>
    </lineage>
</organism>
<dbReference type="EMBL" id="PXOH01000036">
    <property type="protein sequence ID" value="PSF32651.1"/>
    <property type="molecule type" value="Genomic_DNA"/>
</dbReference>
<name>A0A2T1LSB6_9CHRO</name>
<dbReference type="RefSeq" id="WP_106458916.1">
    <property type="nucleotide sequence ID" value="NZ_PXOH01000036.1"/>
</dbReference>
<keyword evidence="2" id="KW-1185">Reference proteome</keyword>